<gene>
    <name evidence="3" type="primary">LOC113429325</name>
</gene>
<evidence type="ECO:0000313" key="3">
    <source>
        <dbReference type="RefSeq" id="XP_026547631.1"/>
    </source>
</evidence>
<feature type="region of interest" description="Disordered" evidence="1">
    <location>
        <begin position="157"/>
        <end position="180"/>
    </location>
</feature>
<dbReference type="Proteomes" id="UP000504612">
    <property type="component" value="Unplaced"/>
</dbReference>
<name>A0A6J1VXB0_9SAUR</name>
<organism evidence="2 3">
    <name type="scientific">Notechis scutatus</name>
    <name type="common">mainland tiger snake</name>
    <dbReference type="NCBI Taxonomy" id="8663"/>
    <lineage>
        <taxon>Eukaryota</taxon>
        <taxon>Metazoa</taxon>
        <taxon>Chordata</taxon>
        <taxon>Craniata</taxon>
        <taxon>Vertebrata</taxon>
        <taxon>Euteleostomi</taxon>
        <taxon>Lepidosauria</taxon>
        <taxon>Squamata</taxon>
        <taxon>Bifurcata</taxon>
        <taxon>Unidentata</taxon>
        <taxon>Episquamata</taxon>
        <taxon>Toxicofera</taxon>
        <taxon>Serpentes</taxon>
        <taxon>Colubroidea</taxon>
        <taxon>Elapidae</taxon>
        <taxon>Hydrophiinae</taxon>
        <taxon>Notechis</taxon>
    </lineage>
</organism>
<proteinExistence type="predicted"/>
<evidence type="ECO:0000313" key="2">
    <source>
        <dbReference type="Proteomes" id="UP000504612"/>
    </source>
</evidence>
<evidence type="ECO:0000256" key="1">
    <source>
        <dbReference type="SAM" id="MobiDB-lite"/>
    </source>
</evidence>
<reference evidence="3" key="1">
    <citation type="submission" date="2025-08" db="UniProtKB">
        <authorList>
            <consortium name="RefSeq"/>
        </authorList>
    </citation>
    <scope>IDENTIFICATION</scope>
</reference>
<accession>A0A6J1VXB0</accession>
<protein>
    <submittedName>
        <fullName evidence="3">Protein-glucosylgalactosylhydroxylysine glucosidase-like isoform X3</fullName>
    </submittedName>
</protein>
<dbReference type="PANTHER" id="PTHR11051:SF8">
    <property type="entry name" value="PROTEIN-GLUCOSYLGALACTOSYLHYDROXYLYSINE GLUCOSIDASE"/>
    <property type="match status" value="1"/>
</dbReference>
<dbReference type="GO" id="GO:0005829">
    <property type="term" value="C:cytosol"/>
    <property type="evidence" value="ECO:0007669"/>
    <property type="project" value="TreeGrafter"/>
</dbReference>
<dbReference type="PANTHER" id="PTHR11051">
    <property type="entry name" value="GLYCOSYL HYDROLASE-RELATED"/>
    <property type="match status" value="1"/>
</dbReference>
<dbReference type="GO" id="GO:0005975">
    <property type="term" value="P:carbohydrate metabolic process"/>
    <property type="evidence" value="ECO:0007669"/>
    <property type="project" value="TreeGrafter"/>
</dbReference>
<dbReference type="RefSeq" id="XP_026547631.1">
    <property type="nucleotide sequence ID" value="XM_026691846.1"/>
</dbReference>
<dbReference type="GO" id="GO:0047402">
    <property type="term" value="F:protein-glucosylgalactosylhydroxylysine glucosidase activity"/>
    <property type="evidence" value="ECO:0007669"/>
    <property type="project" value="TreeGrafter"/>
</dbReference>
<dbReference type="GeneID" id="113429325"/>
<sequence length="180" mass="19601">MIPSASWNSSHCSLPLLDMAVVGEDPAVFTTDTLPSDARLLPTLTNAYLGTRVYRDILHVNGVYNGAVGETHRADLPSPVNVKMDVEGADDLRETFCLDTRTGTYIHTAQCSEHSATHRIYAHRSLIHLLAFSVTIARSAPEAKPIKVNLHTQFKPESPDLDLQKGPDFLGAQYAGSTTS</sequence>
<keyword evidence="2" id="KW-1185">Reference proteome</keyword>
<dbReference type="AlphaFoldDB" id="A0A6J1VXB0"/>